<dbReference type="GO" id="GO:0005778">
    <property type="term" value="C:peroxisomal membrane"/>
    <property type="evidence" value="ECO:0007669"/>
    <property type="project" value="UniProtKB-SubCell"/>
</dbReference>
<keyword evidence="2" id="KW-0962">Peroxisome biogenesis</keyword>
<reference evidence="3" key="1">
    <citation type="submission" date="2023-03" db="EMBL/GenBank/DDBJ databases">
        <title>Mating type loci evolution in Malassezia.</title>
        <authorList>
            <person name="Coelho M.A."/>
        </authorList>
    </citation>
    <scope>NUCLEOTIDE SEQUENCE</scope>
    <source>
        <strain evidence="3">CBS 11721</strain>
    </source>
</reference>
<evidence type="ECO:0000256" key="2">
    <source>
        <dbReference type="RuleBase" id="RU365003"/>
    </source>
</evidence>
<dbReference type="GO" id="GO:0007031">
    <property type="term" value="P:peroxisome organization"/>
    <property type="evidence" value="ECO:0007669"/>
    <property type="project" value="UniProtKB-KW"/>
</dbReference>
<dbReference type="AlphaFoldDB" id="A0AAF0F1L2"/>
<gene>
    <name evidence="3" type="ORF">MCUN1_003461</name>
</gene>
<comment type="subcellular location">
    <subcellularLocation>
        <location evidence="2">Peroxisome membrane</location>
    </subcellularLocation>
</comment>
<proteinExistence type="inferred from homology"/>
<evidence type="ECO:0000313" key="3">
    <source>
        <dbReference type="EMBL" id="WFD36578.1"/>
    </source>
</evidence>
<comment type="similarity">
    <text evidence="1 2">Belongs to the peroxin-16 family.</text>
</comment>
<keyword evidence="4" id="KW-1185">Reference proteome</keyword>
<accession>A0AAF0F1L2</accession>
<dbReference type="Proteomes" id="UP001219933">
    <property type="component" value="Chromosome 5"/>
</dbReference>
<dbReference type="InterPro" id="IPR013919">
    <property type="entry name" value="Pex16"/>
</dbReference>
<protein>
    <recommendedName>
        <fullName evidence="2">Peroxisomal membrane protein PEX16</fullName>
    </recommendedName>
</protein>
<evidence type="ECO:0000256" key="1">
    <source>
        <dbReference type="ARBA" id="ARBA00009505"/>
    </source>
</evidence>
<dbReference type="PANTHER" id="PTHR13299:SF0">
    <property type="entry name" value="PEROXISOMAL MEMBRANE PROTEIN PEX16"/>
    <property type="match status" value="1"/>
</dbReference>
<dbReference type="PANTHER" id="PTHR13299">
    <property type="entry name" value="PEROXISOMAL MEMBRANE PROTEIN PEX16"/>
    <property type="match status" value="1"/>
</dbReference>
<evidence type="ECO:0000313" key="4">
    <source>
        <dbReference type="Proteomes" id="UP001219933"/>
    </source>
</evidence>
<organism evidence="3 4">
    <name type="scientific">Malassezia cuniculi</name>
    <dbReference type="NCBI Taxonomy" id="948313"/>
    <lineage>
        <taxon>Eukaryota</taxon>
        <taxon>Fungi</taxon>
        <taxon>Dikarya</taxon>
        <taxon>Basidiomycota</taxon>
        <taxon>Ustilaginomycotina</taxon>
        <taxon>Malasseziomycetes</taxon>
        <taxon>Malasseziales</taxon>
        <taxon>Malasseziaceae</taxon>
        <taxon>Malassezia</taxon>
    </lineage>
</organism>
<dbReference type="Pfam" id="PF08610">
    <property type="entry name" value="Pex16"/>
    <property type="match status" value="1"/>
</dbReference>
<keyword evidence="2" id="KW-0576">Peroxisome</keyword>
<dbReference type="EMBL" id="CP119881">
    <property type="protein sequence ID" value="WFD36578.1"/>
    <property type="molecule type" value="Genomic_DNA"/>
</dbReference>
<name>A0AAF0F1L2_9BASI</name>
<sequence>MMRIWGWYESFLLANAPQVTAVESSLRSITYILPGRFKDAEVTGEAIYTAVNLLGMYHDSVLFRIVYGRRRAAEGVVGDVRESILAGDVPRLSRHARYAHFWRTHSPSYRAAAVWLMIIENTQLLAEMLARRRLGRKCAWDVVLAIEIVKACLRITLVRATRLRPALTVPLPQREIDPALLERRIMPSNTKEALTWRGSRTGMVHRSLNALLPAKGPAKDQYEYLLAHTLTEQDVVSPPQLVRVLPGSVGQLGEGLWIARPLVYVLALRRWGSRSATPFALSLFLELLARSIRKRAYSSSRDAGPASPLSSVTLLLSVLGIENSFLEWLASLVSSNTRAKPISSVESDEWAARGRGLWWYFLRGPVWYRWTRPKIACFARRTEHRALIGMVGAIARDYLPLVDDYYYYSAS</sequence>